<keyword evidence="9 12" id="KW-0472">Membrane</keyword>
<evidence type="ECO:0000313" key="13">
    <source>
        <dbReference type="EMBL" id="EAY31177.1"/>
    </source>
</evidence>
<evidence type="ECO:0000256" key="12">
    <source>
        <dbReference type="SAM" id="Phobius"/>
    </source>
</evidence>
<dbReference type="InterPro" id="IPR051163">
    <property type="entry name" value="Sodium:Solute_Symporter_SSF"/>
</dbReference>
<feature type="transmembrane region" description="Helical" evidence="12">
    <location>
        <begin position="42"/>
        <end position="62"/>
    </location>
</feature>
<evidence type="ECO:0000256" key="10">
    <source>
        <dbReference type="ARBA" id="ARBA00023201"/>
    </source>
</evidence>
<evidence type="ECO:0000256" key="3">
    <source>
        <dbReference type="ARBA" id="ARBA00022448"/>
    </source>
</evidence>
<evidence type="ECO:0000256" key="2">
    <source>
        <dbReference type="ARBA" id="ARBA00006434"/>
    </source>
</evidence>
<evidence type="ECO:0000256" key="1">
    <source>
        <dbReference type="ARBA" id="ARBA00004651"/>
    </source>
</evidence>
<feature type="transmembrane region" description="Helical" evidence="12">
    <location>
        <begin position="117"/>
        <end position="142"/>
    </location>
</feature>
<sequence length="582" mass="64940">MGTLDWVVLILTQLLIVGYGLWKSQGSKNMQAYLLGNREMTWFTIGLSIMATQASAITFLSAPGLGYDDGMRFVQFYFGLPLAMVVISAVIVPIYRRLNVYTAYEYLEKRFDLRTRAFAAFLFLLQRGLAAGFTIFAPSLILSALLGWNIYWTNFFTGLVVIIYTVSGGTKAVSQTQKIQMVIILFGMVVAGYMVVNGLPKEVSFNDALHLAGKMGKLNVVDFEVDLTTKYNFWSGIIGGFFLALSYFGTDQSQVQRYLGGQSAAQSRLGLLFNGMIKIPMQFAILFIGVMMFVFYMFQAPPISFKRNLVENTRNSEYKQEFKALEQAYDKNSADKKAYALAMVKARKEKNYDAEQAAVAGLRASEKKAKEIKGKANAVMVKADNTADTRDINYIFISYVMKYLPLGLVGLLVSVIISASMSSTASELNALASTTVIDIYKRMIKPEASDQHYLRMSKVLTIGWGLYAIVLSMFANRLGALIEAVNLIGSLVYGTILGIFLVAFFLKKVGSKEVFIAAVFSELLVIYCHTSQYINAFFAARGVDVGWFFPNINIPFLWYNVIGCLPLIFVAWLLHQSKLLKK</sequence>
<dbReference type="GO" id="GO:0006814">
    <property type="term" value="P:sodium ion transport"/>
    <property type="evidence" value="ECO:0007669"/>
    <property type="project" value="UniProtKB-KW"/>
</dbReference>
<keyword evidence="5 12" id="KW-0812">Transmembrane</keyword>
<keyword evidence="10" id="KW-0739">Sodium transport</keyword>
<dbReference type="PANTHER" id="PTHR42985">
    <property type="entry name" value="SODIUM-COUPLED MONOCARBOXYLATE TRANSPORTER"/>
    <property type="match status" value="1"/>
</dbReference>
<evidence type="ECO:0000256" key="8">
    <source>
        <dbReference type="ARBA" id="ARBA00023065"/>
    </source>
</evidence>
<evidence type="ECO:0000256" key="6">
    <source>
        <dbReference type="ARBA" id="ARBA00022989"/>
    </source>
</evidence>
<accession>A1ZF75</accession>
<dbReference type="AlphaFoldDB" id="A1ZF75"/>
<dbReference type="eggNOG" id="COG0591">
    <property type="taxonomic scope" value="Bacteria"/>
</dbReference>
<evidence type="ECO:0000256" key="7">
    <source>
        <dbReference type="ARBA" id="ARBA00023053"/>
    </source>
</evidence>
<comment type="similarity">
    <text evidence="2 11">Belongs to the sodium:solute symporter (SSF) (TC 2.A.21) family.</text>
</comment>
<dbReference type="Gene3D" id="1.20.1730.10">
    <property type="entry name" value="Sodium/glucose cotransporter"/>
    <property type="match status" value="1"/>
</dbReference>
<comment type="caution">
    <text evidence="13">The sequence shown here is derived from an EMBL/GenBank/DDBJ whole genome shotgun (WGS) entry which is preliminary data.</text>
</comment>
<evidence type="ECO:0000256" key="11">
    <source>
        <dbReference type="RuleBase" id="RU362091"/>
    </source>
</evidence>
<reference evidence="13 14" key="1">
    <citation type="submission" date="2007-01" db="EMBL/GenBank/DDBJ databases">
        <authorList>
            <person name="Haygood M."/>
            <person name="Podell S."/>
            <person name="Anderson C."/>
            <person name="Hopkinson B."/>
            <person name="Roe K."/>
            <person name="Barbeau K."/>
            <person name="Gaasterland T."/>
            <person name="Ferriera S."/>
            <person name="Johnson J."/>
            <person name="Kravitz S."/>
            <person name="Beeson K."/>
            <person name="Sutton G."/>
            <person name="Rogers Y.-H."/>
            <person name="Friedman R."/>
            <person name="Frazier M."/>
            <person name="Venter J.C."/>
        </authorList>
    </citation>
    <scope>NUCLEOTIDE SEQUENCE [LARGE SCALE GENOMIC DNA]</scope>
    <source>
        <strain evidence="13 14">ATCC 23134</strain>
    </source>
</reference>
<evidence type="ECO:0000256" key="9">
    <source>
        <dbReference type="ARBA" id="ARBA00023136"/>
    </source>
</evidence>
<keyword evidence="7" id="KW-0915">Sodium</keyword>
<organism evidence="13 14">
    <name type="scientific">Microscilla marina ATCC 23134</name>
    <dbReference type="NCBI Taxonomy" id="313606"/>
    <lineage>
        <taxon>Bacteria</taxon>
        <taxon>Pseudomonadati</taxon>
        <taxon>Bacteroidota</taxon>
        <taxon>Cytophagia</taxon>
        <taxon>Cytophagales</taxon>
        <taxon>Microscillaceae</taxon>
        <taxon>Microscilla</taxon>
    </lineage>
</organism>
<keyword evidence="6 12" id="KW-1133">Transmembrane helix</keyword>
<feature type="transmembrane region" description="Helical" evidence="12">
    <location>
        <begin position="148"/>
        <end position="167"/>
    </location>
</feature>
<dbReference type="InterPro" id="IPR038377">
    <property type="entry name" value="Na/Glc_symporter_sf"/>
</dbReference>
<evidence type="ECO:0000256" key="5">
    <source>
        <dbReference type="ARBA" id="ARBA00022692"/>
    </source>
</evidence>
<feature type="transmembrane region" description="Helical" evidence="12">
    <location>
        <begin position="554"/>
        <end position="574"/>
    </location>
</feature>
<dbReference type="InterPro" id="IPR001734">
    <property type="entry name" value="Na/solute_symporter"/>
</dbReference>
<name>A1ZF75_MICM2</name>
<dbReference type="GO" id="GO:0005886">
    <property type="term" value="C:plasma membrane"/>
    <property type="evidence" value="ECO:0007669"/>
    <property type="project" value="UniProtKB-SubCell"/>
</dbReference>
<feature type="transmembrane region" description="Helical" evidence="12">
    <location>
        <begin position="487"/>
        <end position="506"/>
    </location>
</feature>
<dbReference type="PANTHER" id="PTHR42985:SF40">
    <property type="entry name" value="LD47995P-RELATED"/>
    <property type="match status" value="1"/>
</dbReference>
<dbReference type="PROSITE" id="PS50283">
    <property type="entry name" value="NA_SOLUT_SYMP_3"/>
    <property type="match status" value="1"/>
</dbReference>
<gene>
    <name evidence="13" type="ORF">M23134_07587</name>
</gene>
<dbReference type="EMBL" id="AAWS01000004">
    <property type="protein sequence ID" value="EAY31177.1"/>
    <property type="molecule type" value="Genomic_DNA"/>
</dbReference>
<comment type="subcellular location">
    <subcellularLocation>
        <location evidence="1">Cell membrane</location>
        <topology evidence="1">Multi-pass membrane protein</topology>
    </subcellularLocation>
</comment>
<evidence type="ECO:0000256" key="4">
    <source>
        <dbReference type="ARBA" id="ARBA00022475"/>
    </source>
</evidence>
<feature type="transmembrane region" description="Helical" evidence="12">
    <location>
        <begin position="453"/>
        <end position="475"/>
    </location>
</feature>
<feature type="transmembrane region" description="Helical" evidence="12">
    <location>
        <begin position="513"/>
        <end position="534"/>
    </location>
</feature>
<dbReference type="Proteomes" id="UP000004095">
    <property type="component" value="Unassembled WGS sequence"/>
</dbReference>
<feature type="transmembrane region" description="Helical" evidence="12">
    <location>
        <begin position="74"/>
        <end position="96"/>
    </location>
</feature>
<dbReference type="RefSeq" id="WP_002694334.1">
    <property type="nucleotide sequence ID" value="NZ_AAWS01000004.1"/>
</dbReference>
<keyword evidence="3" id="KW-0813">Transport</keyword>
<dbReference type="OrthoDB" id="9803597at2"/>
<dbReference type="GO" id="GO:0015293">
    <property type="term" value="F:symporter activity"/>
    <property type="evidence" value="ECO:0007669"/>
    <property type="project" value="TreeGrafter"/>
</dbReference>
<proteinExistence type="inferred from homology"/>
<feature type="transmembrane region" description="Helical" evidence="12">
    <location>
        <begin position="271"/>
        <end position="298"/>
    </location>
</feature>
<protein>
    <submittedName>
        <fullName evidence="13">Sodium-coupled permease, putative</fullName>
    </submittedName>
</protein>
<keyword evidence="14" id="KW-1185">Reference proteome</keyword>
<feature type="transmembrane region" description="Helical" evidence="12">
    <location>
        <begin position="179"/>
        <end position="196"/>
    </location>
</feature>
<dbReference type="CDD" id="cd11494">
    <property type="entry name" value="SLC5sbd_NIS-like_u2"/>
    <property type="match status" value="1"/>
</dbReference>
<keyword evidence="4" id="KW-1003">Cell membrane</keyword>
<feature type="transmembrane region" description="Helical" evidence="12">
    <location>
        <begin position="231"/>
        <end position="250"/>
    </location>
</feature>
<evidence type="ECO:0000313" key="14">
    <source>
        <dbReference type="Proteomes" id="UP000004095"/>
    </source>
</evidence>
<dbReference type="Pfam" id="PF00474">
    <property type="entry name" value="SSF"/>
    <property type="match status" value="2"/>
</dbReference>
<feature type="transmembrane region" description="Helical" evidence="12">
    <location>
        <begin position="6"/>
        <end position="22"/>
    </location>
</feature>
<keyword evidence="8" id="KW-0406">Ion transport</keyword>